<dbReference type="CDD" id="cd16320">
    <property type="entry name" value="MraZ_N"/>
    <property type="match status" value="1"/>
</dbReference>
<keyword evidence="6" id="KW-0804">Transcription</keyword>
<name>A0A3B1ALV9_9ZZZZ</name>
<keyword evidence="8" id="KW-0132">Cell division</keyword>
<evidence type="ECO:0000256" key="4">
    <source>
        <dbReference type="ARBA" id="ARBA00023015"/>
    </source>
</evidence>
<dbReference type="InterPro" id="IPR003444">
    <property type="entry name" value="MraZ"/>
</dbReference>
<dbReference type="SUPFAM" id="SSF89447">
    <property type="entry name" value="AbrB/MazE/MraZ-like"/>
    <property type="match status" value="1"/>
</dbReference>
<dbReference type="InterPro" id="IPR038619">
    <property type="entry name" value="MraZ_sf"/>
</dbReference>
<dbReference type="PANTHER" id="PTHR34701:SF1">
    <property type="entry name" value="TRANSCRIPTIONAL REGULATOR MRAZ"/>
    <property type="match status" value="1"/>
</dbReference>
<dbReference type="PROSITE" id="PS51740">
    <property type="entry name" value="SPOVT_ABRB"/>
    <property type="match status" value="2"/>
</dbReference>
<accession>A0A3B1ALV9</accession>
<evidence type="ECO:0000259" key="7">
    <source>
        <dbReference type="PROSITE" id="PS51740"/>
    </source>
</evidence>
<gene>
    <name evidence="8" type="ORF">MNBD_GAMMA19-2334</name>
</gene>
<dbReference type="PANTHER" id="PTHR34701">
    <property type="entry name" value="TRANSCRIPTIONAL REGULATOR MRAZ"/>
    <property type="match status" value="1"/>
</dbReference>
<sequence>MFRGVNALNLDAKGRVAMPTRYRQRLSDTCDGQMVITVDNSDRCLLLYPLQEWEVVERKLQKLPSFNRQARRLQRMLIGHATEVEMDGTGRLLVPPPLREFADLEKRVVLIGQSNKFELWNEELWTESRSDWMAAGDDLGDLPAEMETMSL</sequence>
<dbReference type="CDD" id="cd16321">
    <property type="entry name" value="MraZ_C"/>
    <property type="match status" value="1"/>
</dbReference>
<keyword evidence="5" id="KW-0238">DNA-binding</keyword>
<dbReference type="AlphaFoldDB" id="A0A3B1ALV9"/>
<dbReference type="GO" id="GO:0003700">
    <property type="term" value="F:DNA-binding transcription factor activity"/>
    <property type="evidence" value="ECO:0007669"/>
    <property type="project" value="InterPro"/>
</dbReference>
<dbReference type="Gene3D" id="3.40.1550.20">
    <property type="entry name" value="Transcriptional regulator MraZ domain"/>
    <property type="match status" value="1"/>
</dbReference>
<reference evidence="8" key="1">
    <citation type="submission" date="2018-06" db="EMBL/GenBank/DDBJ databases">
        <authorList>
            <person name="Zhirakovskaya E."/>
        </authorList>
    </citation>
    <scope>NUCLEOTIDE SEQUENCE</scope>
</reference>
<dbReference type="InterPro" id="IPR037914">
    <property type="entry name" value="SpoVT-AbrB_sf"/>
</dbReference>
<dbReference type="NCBIfam" id="TIGR00242">
    <property type="entry name" value="division/cell wall cluster transcriptional repressor MraZ"/>
    <property type="match status" value="1"/>
</dbReference>
<dbReference type="HAMAP" id="MF_01008">
    <property type="entry name" value="MraZ"/>
    <property type="match status" value="1"/>
</dbReference>
<dbReference type="Pfam" id="PF02381">
    <property type="entry name" value="MraZ"/>
    <property type="match status" value="2"/>
</dbReference>
<evidence type="ECO:0000256" key="2">
    <source>
        <dbReference type="ARBA" id="ARBA00022490"/>
    </source>
</evidence>
<dbReference type="GO" id="GO:2000143">
    <property type="term" value="P:negative regulation of DNA-templated transcription initiation"/>
    <property type="evidence" value="ECO:0007669"/>
    <property type="project" value="TreeGrafter"/>
</dbReference>
<evidence type="ECO:0000256" key="1">
    <source>
        <dbReference type="ARBA" id="ARBA00013860"/>
    </source>
</evidence>
<dbReference type="EMBL" id="UOFV01000211">
    <property type="protein sequence ID" value="VAX00438.1"/>
    <property type="molecule type" value="Genomic_DNA"/>
</dbReference>
<dbReference type="InterPro" id="IPR035642">
    <property type="entry name" value="MraZ_N"/>
</dbReference>
<dbReference type="GO" id="GO:0000976">
    <property type="term" value="F:transcription cis-regulatory region binding"/>
    <property type="evidence" value="ECO:0007669"/>
    <property type="project" value="TreeGrafter"/>
</dbReference>
<feature type="domain" description="SpoVT-AbrB" evidence="7">
    <location>
        <begin position="81"/>
        <end position="124"/>
    </location>
</feature>
<keyword evidence="8" id="KW-0131">Cell cycle</keyword>
<dbReference type="InterPro" id="IPR035644">
    <property type="entry name" value="MraZ_C"/>
</dbReference>
<dbReference type="InterPro" id="IPR020603">
    <property type="entry name" value="MraZ_dom"/>
</dbReference>
<dbReference type="GO" id="GO:0051301">
    <property type="term" value="P:cell division"/>
    <property type="evidence" value="ECO:0007669"/>
    <property type="project" value="UniProtKB-KW"/>
</dbReference>
<keyword evidence="4" id="KW-0805">Transcription regulation</keyword>
<evidence type="ECO:0000256" key="5">
    <source>
        <dbReference type="ARBA" id="ARBA00023125"/>
    </source>
</evidence>
<keyword evidence="3" id="KW-0677">Repeat</keyword>
<keyword evidence="2" id="KW-0963">Cytoplasm</keyword>
<dbReference type="InterPro" id="IPR007159">
    <property type="entry name" value="SpoVT-AbrB_dom"/>
</dbReference>
<proteinExistence type="inferred from homology"/>
<evidence type="ECO:0000256" key="3">
    <source>
        <dbReference type="ARBA" id="ARBA00022737"/>
    </source>
</evidence>
<protein>
    <recommendedName>
        <fullName evidence="1">Transcriptional regulator MraZ</fullName>
    </recommendedName>
</protein>
<evidence type="ECO:0000313" key="8">
    <source>
        <dbReference type="EMBL" id="VAX00438.1"/>
    </source>
</evidence>
<feature type="domain" description="SpoVT-AbrB" evidence="7">
    <location>
        <begin position="5"/>
        <end position="52"/>
    </location>
</feature>
<organism evidence="8">
    <name type="scientific">hydrothermal vent metagenome</name>
    <dbReference type="NCBI Taxonomy" id="652676"/>
    <lineage>
        <taxon>unclassified sequences</taxon>
        <taxon>metagenomes</taxon>
        <taxon>ecological metagenomes</taxon>
    </lineage>
</organism>
<evidence type="ECO:0000256" key="6">
    <source>
        <dbReference type="ARBA" id="ARBA00023163"/>
    </source>
</evidence>